<evidence type="ECO:0000259" key="1">
    <source>
        <dbReference type="Pfam" id="PF13452"/>
    </source>
</evidence>
<dbReference type="CDD" id="cd03441">
    <property type="entry name" value="R_hydratase_like"/>
    <property type="match status" value="1"/>
</dbReference>
<reference evidence="2 3" key="1">
    <citation type="submission" date="2014-11" db="EMBL/GenBank/DDBJ databases">
        <title>Genome sequence and analysis of novel Kurthia sp.</title>
        <authorList>
            <person name="Lawson J.N."/>
            <person name="Gonzalez J.E."/>
            <person name="Rinauldi L."/>
            <person name="Xuan Z."/>
            <person name="Firman A."/>
            <person name="Shaddox L."/>
            <person name="Trudeau A."/>
            <person name="Shah S."/>
            <person name="Reiman D."/>
        </authorList>
    </citation>
    <scope>NUCLEOTIDE SEQUENCE [LARGE SCALE GENOMIC DNA]</scope>
    <source>
        <strain evidence="2 3">3B1D</strain>
    </source>
</reference>
<dbReference type="Proteomes" id="UP000288623">
    <property type="component" value="Unassembled WGS sequence"/>
</dbReference>
<dbReference type="RefSeq" id="WP_126991689.1">
    <property type="nucleotide sequence ID" value="NZ_JTFC01000042.1"/>
</dbReference>
<dbReference type="AlphaFoldDB" id="A0A433RPR1"/>
<dbReference type="InterPro" id="IPR039569">
    <property type="entry name" value="FAS1-like_DH_region"/>
</dbReference>
<dbReference type="EMBL" id="JTFC01000042">
    <property type="protein sequence ID" value="RUS52365.1"/>
    <property type="molecule type" value="Genomic_DNA"/>
</dbReference>
<organism evidence="2 3">
    <name type="scientific">Candidatus Kurthia intestinigallinarum</name>
    <dbReference type="NCBI Taxonomy" id="1562256"/>
    <lineage>
        <taxon>Bacteria</taxon>
        <taxon>Bacillati</taxon>
        <taxon>Bacillota</taxon>
        <taxon>Bacilli</taxon>
        <taxon>Bacillales</taxon>
        <taxon>Caryophanaceae</taxon>
        <taxon>Kurthia</taxon>
    </lineage>
</organism>
<dbReference type="Gene3D" id="3.10.129.10">
    <property type="entry name" value="Hotdog Thioesterase"/>
    <property type="match status" value="1"/>
</dbReference>
<dbReference type="Pfam" id="PF13452">
    <property type="entry name" value="FAS1_DH_region"/>
    <property type="match status" value="1"/>
</dbReference>
<evidence type="ECO:0000313" key="2">
    <source>
        <dbReference type="EMBL" id="RUS52365.1"/>
    </source>
</evidence>
<accession>A0A433RPR1</accession>
<name>A0A433RPR1_9BACL</name>
<feature type="domain" description="FAS1-like dehydratase" evidence="1">
    <location>
        <begin position="6"/>
        <end position="135"/>
    </location>
</feature>
<dbReference type="OrthoDB" id="160199at2"/>
<proteinExistence type="predicted"/>
<dbReference type="InterPro" id="IPR016709">
    <property type="entry name" value="HadA-like"/>
</dbReference>
<comment type="caution">
    <text evidence="2">The sequence shown here is derived from an EMBL/GenBank/DDBJ whole genome shotgun (WGS) entry which is preliminary data.</text>
</comment>
<dbReference type="PIRSF" id="PIRSF018072">
    <property type="entry name" value="UCP018072"/>
    <property type="match status" value="1"/>
</dbReference>
<dbReference type="InterPro" id="IPR029069">
    <property type="entry name" value="HotDog_dom_sf"/>
</dbReference>
<gene>
    <name evidence="2" type="ORF">QI30_16450</name>
</gene>
<evidence type="ECO:0000313" key="3">
    <source>
        <dbReference type="Proteomes" id="UP000288623"/>
    </source>
</evidence>
<dbReference type="SUPFAM" id="SSF54637">
    <property type="entry name" value="Thioesterase/thiol ester dehydrase-isomerase"/>
    <property type="match status" value="1"/>
</dbReference>
<protein>
    <submittedName>
        <fullName evidence="2">Dehydratase</fullName>
    </submittedName>
</protein>
<keyword evidence="3" id="KW-1185">Reference proteome</keyword>
<sequence>MSLAHLIGKTGKPYTVEIEKRHIRQFAEAIGDTNPLYRDEEFAKTTVHGGIIAPPTFPIAMSEESEEELDLGLDYSRMLHGEQRFIYTRAIRPGDVLTCQLKVTDVYERDGKNGTMEFIVMDTEMTDEAGQHVVTSRTNIIYRPISANA</sequence>